<keyword evidence="4" id="KW-1185">Reference proteome</keyword>
<dbReference type="Gene3D" id="3.60.10.10">
    <property type="entry name" value="Endonuclease/exonuclease/phosphatase"/>
    <property type="match status" value="1"/>
</dbReference>
<gene>
    <name evidence="5" type="primary">LOC140005553</name>
</gene>
<evidence type="ECO:0000313" key="4">
    <source>
        <dbReference type="Proteomes" id="UP001652660"/>
    </source>
</evidence>
<feature type="coiled-coil region" evidence="1">
    <location>
        <begin position="161"/>
        <end position="203"/>
    </location>
</feature>
<evidence type="ECO:0000256" key="2">
    <source>
        <dbReference type="SAM" id="MobiDB-lite"/>
    </source>
</evidence>
<organism evidence="4 5">
    <name type="scientific">Coffea arabica</name>
    <name type="common">Arabian coffee</name>
    <dbReference type="NCBI Taxonomy" id="13443"/>
    <lineage>
        <taxon>Eukaryota</taxon>
        <taxon>Viridiplantae</taxon>
        <taxon>Streptophyta</taxon>
        <taxon>Embryophyta</taxon>
        <taxon>Tracheophyta</taxon>
        <taxon>Spermatophyta</taxon>
        <taxon>Magnoliopsida</taxon>
        <taxon>eudicotyledons</taxon>
        <taxon>Gunneridae</taxon>
        <taxon>Pentapetalae</taxon>
        <taxon>asterids</taxon>
        <taxon>lamiids</taxon>
        <taxon>Gentianales</taxon>
        <taxon>Rubiaceae</taxon>
        <taxon>Ixoroideae</taxon>
        <taxon>Gardenieae complex</taxon>
        <taxon>Bertiereae - Coffeeae clade</taxon>
        <taxon>Coffeeae</taxon>
        <taxon>Coffea</taxon>
    </lineage>
</organism>
<name>A0ABM4U5U6_COFAR</name>
<feature type="region of interest" description="Disordered" evidence="2">
    <location>
        <begin position="232"/>
        <end position="255"/>
    </location>
</feature>
<dbReference type="PANTHER" id="PTHR33710:SF79">
    <property type="entry name" value="OS06G0205337 PROTEIN"/>
    <property type="match status" value="1"/>
</dbReference>
<dbReference type="Pfam" id="PF13966">
    <property type="entry name" value="zf-RVT"/>
    <property type="match status" value="1"/>
</dbReference>
<evidence type="ECO:0000259" key="3">
    <source>
        <dbReference type="Pfam" id="PF13966"/>
    </source>
</evidence>
<dbReference type="Proteomes" id="UP001652660">
    <property type="component" value="Chromosome 1c"/>
</dbReference>
<dbReference type="InterPro" id="IPR026960">
    <property type="entry name" value="RVT-Znf"/>
</dbReference>
<proteinExistence type="predicted"/>
<dbReference type="GeneID" id="140005553"/>
<dbReference type="SUPFAM" id="SSF56219">
    <property type="entry name" value="DNase I-like"/>
    <property type="match status" value="1"/>
</dbReference>
<dbReference type="InterPro" id="IPR036691">
    <property type="entry name" value="Endo/exonu/phosph_ase_sf"/>
</dbReference>
<keyword evidence="1" id="KW-0175">Coiled coil</keyword>
<feature type="domain" description="Reverse transcriptase zinc-binding" evidence="3">
    <location>
        <begin position="550"/>
        <end position="651"/>
    </location>
</feature>
<sequence length="696" mass="81585">MITGDFNDITSNEEKWGGRKREEGTFKDFRNFIEQNGLIDLGFEGDPWTWSNHWTQEGEIKQRLDRALGSNGWSQMFDRTLVKHIDNFGPNHSMMLIDSNPLKEKRKKRFIFYKSWLKKERLEQVISQAWEEEQIGSNMYKVHKKVANYRLALLNWKNNFQGNARKRIDNLKKLLEELNVSECDDKKERNKDLRRQLKEAYDEEEIFWSQKSRAQWLKAEDKNTHFFHSNVKGRRKRNKIQRLQRKDSTRTTSEEEIGEEVVNQFKELFSSKGVTQTDMVLEGMSQTISDHMNSELTQPVKEKEIKAALFSMNPTKAPGPDGMTPLFFHKFWHIVKNDTIKATKSFFHSGHMLKAMNHTNISLIPKVENPTEVKQFRPISLFSEGFSNLLDQAERSKRLTGMRISRSGPSITHLFFADDSLIFCKANKRQAEEVRRILNIYEHGSGQKSLMGARDEVQRRVRKKIGNGKGTKIWEDAWLLEGKEGKVESLKPPSCKVTKFSELISNFRWKSALIFRTFSSQDAGNILKTPISLTSRPDCYFWSPSKNGQYMVRSAYEALTKEDRQSKAQVSRLGETSWTGVSNKIWKQLWKMRIKHKHKLFLWKSLHQVLSGKEAIFRRTRKGELICKQCGETNEIVEHIFFQCSKAKLIWNMAPLQWDGINEYTSDFRKWRSMLMEVKARKDGMEHIALTVDILW</sequence>
<dbReference type="RefSeq" id="XP_071902661.1">
    <property type="nucleotide sequence ID" value="XM_072046560.1"/>
</dbReference>
<accession>A0ABM4U5U6</accession>
<feature type="compositionally biased region" description="Basic residues" evidence="2">
    <location>
        <begin position="232"/>
        <end position="243"/>
    </location>
</feature>
<evidence type="ECO:0000256" key="1">
    <source>
        <dbReference type="SAM" id="Coils"/>
    </source>
</evidence>
<dbReference type="PANTHER" id="PTHR33710">
    <property type="entry name" value="BNAC02G09200D PROTEIN"/>
    <property type="match status" value="1"/>
</dbReference>
<protein>
    <recommendedName>
        <fullName evidence="3">Reverse transcriptase zinc-binding domain-containing protein</fullName>
    </recommendedName>
</protein>
<evidence type="ECO:0000313" key="5">
    <source>
        <dbReference type="RefSeq" id="XP_071902661.1"/>
    </source>
</evidence>
<feature type="compositionally biased region" description="Basic and acidic residues" evidence="2">
    <location>
        <begin position="244"/>
        <end position="253"/>
    </location>
</feature>
<reference evidence="5" key="2">
    <citation type="submission" date="2025-08" db="UniProtKB">
        <authorList>
            <consortium name="RefSeq"/>
        </authorList>
    </citation>
    <scope>IDENTIFICATION</scope>
    <source>
        <tissue evidence="5">Leaves</tissue>
    </source>
</reference>
<reference evidence="4" key="1">
    <citation type="journal article" date="2025" name="Foods">
        <title>Unveiling the Microbial Signatures of Arabica Coffee Cherries: Insights into Ripeness Specific Diversity, Functional Traits, and Implications for Quality and Safety.</title>
        <authorList>
            <consortium name="RefSeq"/>
            <person name="Tenea G.N."/>
            <person name="Cifuentes V."/>
            <person name="Reyes P."/>
            <person name="Cevallos-Vallejos M."/>
        </authorList>
    </citation>
    <scope>NUCLEOTIDE SEQUENCE [LARGE SCALE GENOMIC DNA]</scope>
</reference>